<organism evidence="1 2">
    <name type="scientific">Actinoallomurus oryzae</name>
    <dbReference type="NCBI Taxonomy" id="502180"/>
    <lineage>
        <taxon>Bacteria</taxon>
        <taxon>Bacillati</taxon>
        <taxon>Actinomycetota</taxon>
        <taxon>Actinomycetes</taxon>
        <taxon>Streptosporangiales</taxon>
        <taxon>Thermomonosporaceae</taxon>
        <taxon>Actinoallomurus</taxon>
    </lineage>
</organism>
<reference evidence="2" key="1">
    <citation type="journal article" date="2019" name="Int. J. Syst. Evol. Microbiol.">
        <title>The Global Catalogue of Microorganisms (GCM) 10K type strain sequencing project: providing services to taxonomists for standard genome sequencing and annotation.</title>
        <authorList>
            <consortium name="The Broad Institute Genomics Platform"/>
            <consortium name="The Broad Institute Genome Sequencing Center for Infectious Disease"/>
            <person name="Wu L."/>
            <person name="Ma J."/>
        </authorList>
    </citation>
    <scope>NUCLEOTIDE SEQUENCE [LARGE SCALE GENOMIC DNA]</scope>
    <source>
        <strain evidence="2">JCM 17933</strain>
    </source>
</reference>
<dbReference type="EMBL" id="BAABHF010000040">
    <property type="protein sequence ID" value="GAA4507006.1"/>
    <property type="molecule type" value="Genomic_DNA"/>
</dbReference>
<dbReference type="RefSeq" id="WP_345470321.1">
    <property type="nucleotide sequence ID" value="NZ_BAABHF010000040.1"/>
</dbReference>
<comment type="caution">
    <text evidence="1">The sequence shown here is derived from an EMBL/GenBank/DDBJ whole genome shotgun (WGS) entry which is preliminary data.</text>
</comment>
<accession>A0ABP8QQE5</accession>
<dbReference type="InterPro" id="IPR010838">
    <property type="entry name" value="DUF1444"/>
</dbReference>
<sequence>MNVTSDGKTPEASPRDSSLVLPLIKRAEPPSGDPVSLPDPPVMEHLVGDLFVAYVLDLPDMFQYVNESGCGDLGVQLEELRSLAVHNLTRRRPKPEIRQIPGGVGFVLDGDLEASLLLVPWLWDQLDPQIPGDLIAAVPTRDVLMVTGSDVDGGTDALAGGVERVWRAADRRLLLTRDLLTRRDGTWHV</sequence>
<evidence type="ECO:0000313" key="2">
    <source>
        <dbReference type="Proteomes" id="UP001500503"/>
    </source>
</evidence>
<gene>
    <name evidence="1" type="ORF">GCM10023191_064890</name>
</gene>
<keyword evidence="2" id="KW-1185">Reference proteome</keyword>
<name>A0ABP8QQE5_9ACTN</name>
<protein>
    <submittedName>
        <fullName evidence="1">Uncharacterized protein</fullName>
    </submittedName>
</protein>
<dbReference type="Proteomes" id="UP001500503">
    <property type="component" value="Unassembled WGS sequence"/>
</dbReference>
<evidence type="ECO:0000313" key="1">
    <source>
        <dbReference type="EMBL" id="GAA4507006.1"/>
    </source>
</evidence>
<proteinExistence type="predicted"/>
<dbReference type="Pfam" id="PF07285">
    <property type="entry name" value="DUF1444"/>
    <property type="match status" value="1"/>
</dbReference>